<dbReference type="EMBL" id="JAGGNH010000004">
    <property type="protein sequence ID" value="KAJ0975270.1"/>
    <property type="molecule type" value="Genomic_DNA"/>
</dbReference>
<feature type="domain" description="tRNA (32-2'-O)-methyltransferase regulator THADA-like C-terminal TPR repeats region" evidence="5">
    <location>
        <begin position="710"/>
        <end position="856"/>
    </location>
</feature>
<dbReference type="GO" id="GO:0005829">
    <property type="term" value="C:cytosol"/>
    <property type="evidence" value="ECO:0007669"/>
    <property type="project" value="TreeGrafter"/>
</dbReference>
<evidence type="ECO:0000259" key="3">
    <source>
        <dbReference type="Pfam" id="PF10350"/>
    </source>
</evidence>
<evidence type="ECO:0000256" key="2">
    <source>
        <dbReference type="ARBA" id="ARBA00022694"/>
    </source>
</evidence>
<dbReference type="Pfam" id="PF25151">
    <property type="entry name" value="TPR_Trm732_C"/>
    <property type="match status" value="1"/>
</dbReference>
<comment type="similarity">
    <text evidence="1">Belongs to the THADA family.</text>
</comment>
<dbReference type="PANTHER" id="PTHR14387">
    <property type="entry name" value="THADA/DEATH RECEPTOR INTERACTING PROTEIN"/>
    <property type="match status" value="1"/>
</dbReference>
<dbReference type="Proteomes" id="UP001085076">
    <property type="component" value="Miscellaneous, Linkage group lg04"/>
</dbReference>
<protein>
    <recommendedName>
        <fullName evidence="8">DUF2428 domain-containing protein</fullName>
    </recommendedName>
</protein>
<dbReference type="InterPro" id="IPR019442">
    <property type="entry name" value="THADA/TRM732_DUF2428"/>
</dbReference>
<evidence type="ECO:0000256" key="1">
    <source>
        <dbReference type="ARBA" id="ARBA00010409"/>
    </source>
</evidence>
<name>A0A9D5HG63_9LILI</name>
<evidence type="ECO:0008006" key="8">
    <source>
        <dbReference type="Google" id="ProtNLM"/>
    </source>
</evidence>
<dbReference type="GO" id="GO:0030488">
    <property type="term" value="P:tRNA methylation"/>
    <property type="evidence" value="ECO:0007669"/>
    <property type="project" value="TreeGrafter"/>
</dbReference>
<dbReference type="InterPro" id="IPR016024">
    <property type="entry name" value="ARM-type_fold"/>
</dbReference>
<dbReference type="OrthoDB" id="73997at2759"/>
<evidence type="ECO:0000259" key="5">
    <source>
        <dbReference type="Pfam" id="PF25151"/>
    </source>
</evidence>
<dbReference type="InterPro" id="IPR056842">
    <property type="entry name" value="THADA-like_TPR_C"/>
</dbReference>
<accession>A0A9D5HG63</accession>
<evidence type="ECO:0000259" key="4">
    <source>
        <dbReference type="Pfam" id="PF25150"/>
    </source>
</evidence>
<dbReference type="Pfam" id="PF25150">
    <property type="entry name" value="TPR_Trm732"/>
    <property type="match status" value="1"/>
</dbReference>
<dbReference type="InterPro" id="IPR056843">
    <property type="entry name" value="THADA-like_TPR"/>
</dbReference>
<sequence length="877" mass="97354">MEQCQEAMSCLYYLLQRFSSKFVGLEEDSNVFQSVLKTVLSVLQSSGAFSRDCLVASGVSFCAAVQAFMSHKELCGFISRGLFGVCDVGVGNGDLAVKKVMPDGDLYLEIRDLSSLSRLCLLRGILTAIPRTVLNAFVLNNGSIWTILYDGILPELCKHCENPIDSHFNFHALTVMQICFQQVKTSMLAELADFSGDYDAIPEEMSNRVLRIIWNNLEDPLSQTVKQGLAARAAYAYVDDDVCCSATSFLKCFLECLRDECWSLDGIENGYDTFRGLCLPPILRGLVSGNSKLRTNLNTYALPVVLNVDMDGIFSMLGFISVGPNGEESKFSADLNTDQRVAALVSLLKVSRSLALMDGDIDLDQESLLQEDISCHVAVVCVKGVNVRLPVEWFILALTHADDSLRIDAAESLFLNPKTASLPSSLELSLMKGAMPLNMRCSSTAFQMKWTSLFRKFFSRVRTALERQVKQGSWLPIESCNGNGDGYDNVTKDLVACGAENLFHFMKWLSCFLFYSCYPSAPYERKTMAMELILIMMDVWPPIPLSQGFCKMTETWMEQLMDRDNCKGQTVDDLLRRSAGIPAAFIAFFLSEPEGTPKKLLPWALRFLIDIASKSVCTMCEDGKRNGKVLLEDYIQNLDGTPSETITKEVDVSCRSSKSRDEGVVPTVHAFNVLRAAFNDTNLATDTSGFCAEALIISIGAFSSPYWEIRNSACLAYTALVRRMIGFLNVQKRESARRALTGLEFFHRYPALHPFLLSELKIVTEMLGDGLSRPVEYMTKAIHPSLCPILILLSRLKPSLISSETQDALDPFLLVPFIQMCATQSNFRVRVLASRALTGLVSNEKLVSVLSEIVHCLPNGPKSDEYGSRCFSYSSIS</sequence>
<proteinExistence type="inferred from homology"/>
<comment type="caution">
    <text evidence="6">The sequence shown here is derived from an EMBL/GenBank/DDBJ whole genome shotgun (WGS) entry which is preliminary data.</text>
</comment>
<dbReference type="SUPFAM" id="SSF48371">
    <property type="entry name" value="ARM repeat"/>
    <property type="match status" value="1"/>
</dbReference>
<dbReference type="PANTHER" id="PTHR14387:SF0">
    <property type="entry name" value="DUF2428 DOMAIN-CONTAINING PROTEIN"/>
    <property type="match status" value="1"/>
</dbReference>
<evidence type="ECO:0000313" key="7">
    <source>
        <dbReference type="Proteomes" id="UP001085076"/>
    </source>
</evidence>
<reference evidence="6" key="1">
    <citation type="submission" date="2021-03" db="EMBL/GenBank/DDBJ databases">
        <authorList>
            <person name="Li Z."/>
            <person name="Yang C."/>
        </authorList>
    </citation>
    <scope>NUCLEOTIDE SEQUENCE</scope>
    <source>
        <strain evidence="6">Dzin_1.0</strain>
        <tissue evidence="6">Leaf</tissue>
    </source>
</reference>
<dbReference type="InterPro" id="IPR051954">
    <property type="entry name" value="tRNA_methyltransferase_THADA"/>
</dbReference>
<organism evidence="6 7">
    <name type="scientific">Dioscorea zingiberensis</name>
    <dbReference type="NCBI Taxonomy" id="325984"/>
    <lineage>
        <taxon>Eukaryota</taxon>
        <taxon>Viridiplantae</taxon>
        <taxon>Streptophyta</taxon>
        <taxon>Embryophyta</taxon>
        <taxon>Tracheophyta</taxon>
        <taxon>Spermatophyta</taxon>
        <taxon>Magnoliopsida</taxon>
        <taxon>Liliopsida</taxon>
        <taxon>Dioscoreales</taxon>
        <taxon>Dioscoreaceae</taxon>
        <taxon>Dioscorea</taxon>
    </lineage>
</organism>
<keyword evidence="7" id="KW-1185">Reference proteome</keyword>
<evidence type="ECO:0000313" key="6">
    <source>
        <dbReference type="EMBL" id="KAJ0975270.1"/>
    </source>
</evidence>
<dbReference type="AlphaFoldDB" id="A0A9D5HG63"/>
<reference evidence="6" key="2">
    <citation type="journal article" date="2022" name="Hortic Res">
        <title>The genome of Dioscorea zingiberensis sheds light on the biosynthesis, origin and evolution of the medicinally important diosgenin saponins.</title>
        <authorList>
            <person name="Li Y."/>
            <person name="Tan C."/>
            <person name="Li Z."/>
            <person name="Guo J."/>
            <person name="Li S."/>
            <person name="Chen X."/>
            <person name="Wang C."/>
            <person name="Dai X."/>
            <person name="Yang H."/>
            <person name="Song W."/>
            <person name="Hou L."/>
            <person name="Xu J."/>
            <person name="Tong Z."/>
            <person name="Xu A."/>
            <person name="Yuan X."/>
            <person name="Wang W."/>
            <person name="Yang Q."/>
            <person name="Chen L."/>
            <person name="Sun Z."/>
            <person name="Wang K."/>
            <person name="Pan B."/>
            <person name="Chen J."/>
            <person name="Bao Y."/>
            <person name="Liu F."/>
            <person name="Qi X."/>
            <person name="Gang D.R."/>
            <person name="Wen J."/>
            <person name="Li J."/>
        </authorList>
    </citation>
    <scope>NUCLEOTIDE SEQUENCE</scope>
    <source>
        <strain evidence="6">Dzin_1.0</strain>
    </source>
</reference>
<feature type="domain" description="tRNA (32-2'-O)-methyltransferase regulator THADA-like TPR repeats region" evidence="4">
    <location>
        <begin position="280"/>
        <end position="537"/>
    </location>
</feature>
<feature type="domain" description="DUF2428" evidence="3">
    <location>
        <begin position="549"/>
        <end position="708"/>
    </location>
</feature>
<keyword evidence="2" id="KW-0819">tRNA processing</keyword>
<dbReference type="Pfam" id="PF10350">
    <property type="entry name" value="DUF2428"/>
    <property type="match status" value="1"/>
</dbReference>
<gene>
    <name evidence="6" type="ORF">J5N97_017235</name>
</gene>